<dbReference type="EC" id="4.1.3.38" evidence="4"/>
<evidence type="ECO:0000256" key="2">
    <source>
        <dbReference type="ARBA" id="ARBA00009320"/>
    </source>
</evidence>
<reference evidence="4" key="1">
    <citation type="submission" date="2018-06" db="EMBL/GenBank/DDBJ databases">
        <authorList>
            <person name="Zhirakovskaya E."/>
        </authorList>
    </citation>
    <scope>NUCLEOTIDE SEQUENCE</scope>
</reference>
<comment type="cofactor">
    <cofactor evidence="1">
        <name>pyridoxal 5'-phosphate</name>
        <dbReference type="ChEBI" id="CHEBI:597326"/>
    </cofactor>
</comment>
<dbReference type="GO" id="GO:0005829">
    <property type="term" value="C:cytosol"/>
    <property type="evidence" value="ECO:0007669"/>
    <property type="project" value="TreeGrafter"/>
</dbReference>
<dbReference type="GO" id="GO:0008652">
    <property type="term" value="P:amino acid biosynthetic process"/>
    <property type="evidence" value="ECO:0007669"/>
    <property type="project" value="UniProtKB-ARBA"/>
</dbReference>
<dbReference type="Gene3D" id="3.20.10.10">
    <property type="entry name" value="D-amino Acid Aminotransferase, subunit A, domain 2"/>
    <property type="match status" value="1"/>
</dbReference>
<dbReference type="InterPro" id="IPR043132">
    <property type="entry name" value="BCAT-like_C"/>
</dbReference>
<dbReference type="Gene3D" id="3.30.470.10">
    <property type="match status" value="1"/>
</dbReference>
<dbReference type="PROSITE" id="PS00770">
    <property type="entry name" value="AA_TRANSFER_CLASS_4"/>
    <property type="match status" value="1"/>
</dbReference>
<evidence type="ECO:0000256" key="3">
    <source>
        <dbReference type="ARBA" id="ARBA00022898"/>
    </source>
</evidence>
<dbReference type="InterPro" id="IPR043131">
    <property type="entry name" value="BCAT-like_N"/>
</dbReference>
<name>A0A3B1D9I0_9ZZZZ</name>
<protein>
    <submittedName>
        <fullName evidence="4">Aminodeoxychorismate lyase</fullName>
        <ecNumber evidence="4">4.1.3.38</ecNumber>
    </submittedName>
</protein>
<sequence>MKKIFIFLDGKTVQADQNVLDSLMPGVMNHQGVFETMLVYKGSIFVLEEHLSRLKRGLKVYGFKSPYAFKAIKSYLCKMIEKNHLVHGRMRLSIWEEKKKMHIAIVGQNISPLSEKDYQQGFKVILSEERRVRTKFSHIKSLDYKVFRRAFLAAKECGYDEALLLNNRREVVEGAITNIFFIQNGVVLTPAVRCGCLNGITRNIVLRLARADGMSCQMMHGQMEPLLKAEEVFVTNSFLGIMSVTHIGQKKIG</sequence>
<dbReference type="SUPFAM" id="SSF56752">
    <property type="entry name" value="D-aminoacid aminotransferase-like PLP-dependent enzymes"/>
    <property type="match status" value="1"/>
</dbReference>
<dbReference type="InterPro" id="IPR036038">
    <property type="entry name" value="Aminotransferase-like"/>
</dbReference>
<dbReference type="FunFam" id="3.20.10.10:FF:000002">
    <property type="entry name" value="D-alanine aminotransferase"/>
    <property type="match status" value="1"/>
</dbReference>
<dbReference type="InterPro" id="IPR018300">
    <property type="entry name" value="Aminotrans_IV_CS"/>
</dbReference>
<comment type="similarity">
    <text evidence="2">Belongs to the class-IV pyridoxal-phosphate-dependent aminotransferase family.</text>
</comment>
<dbReference type="PANTHER" id="PTHR42743">
    <property type="entry name" value="AMINO-ACID AMINOTRANSFERASE"/>
    <property type="match status" value="1"/>
</dbReference>
<dbReference type="PANTHER" id="PTHR42743:SF11">
    <property type="entry name" value="AMINODEOXYCHORISMATE LYASE"/>
    <property type="match status" value="1"/>
</dbReference>
<dbReference type="InterPro" id="IPR001544">
    <property type="entry name" value="Aminotrans_IV"/>
</dbReference>
<dbReference type="CDD" id="cd00449">
    <property type="entry name" value="PLPDE_IV"/>
    <property type="match status" value="1"/>
</dbReference>
<proteinExistence type="inferred from homology"/>
<dbReference type="GO" id="GO:0008696">
    <property type="term" value="F:4-amino-4-deoxychorismate lyase activity"/>
    <property type="evidence" value="ECO:0007669"/>
    <property type="project" value="UniProtKB-EC"/>
</dbReference>
<dbReference type="AlphaFoldDB" id="A0A3B1D9I0"/>
<dbReference type="GO" id="GO:0046394">
    <property type="term" value="P:carboxylic acid biosynthetic process"/>
    <property type="evidence" value="ECO:0007669"/>
    <property type="project" value="UniProtKB-ARBA"/>
</dbReference>
<keyword evidence="4" id="KW-0456">Lyase</keyword>
<evidence type="ECO:0000256" key="1">
    <source>
        <dbReference type="ARBA" id="ARBA00001933"/>
    </source>
</evidence>
<dbReference type="InterPro" id="IPR050571">
    <property type="entry name" value="Class-IV_PLP-Dep_Aminotrnsfr"/>
</dbReference>
<keyword evidence="3" id="KW-0663">Pyridoxal phosphate</keyword>
<accession>A0A3B1D9I0</accession>
<evidence type="ECO:0000313" key="4">
    <source>
        <dbReference type="EMBL" id="VAX35501.1"/>
    </source>
</evidence>
<feature type="non-terminal residue" evidence="4">
    <location>
        <position position="253"/>
    </location>
</feature>
<dbReference type="EMBL" id="UOGJ01000059">
    <property type="protein sequence ID" value="VAX35501.1"/>
    <property type="molecule type" value="Genomic_DNA"/>
</dbReference>
<organism evidence="4">
    <name type="scientific">hydrothermal vent metagenome</name>
    <dbReference type="NCBI Taxonomy" id="652676"/>
    <lineage>
        <taxon>unclassified sequences</taxon>
        <taxon>metagenomes</taxon>
        <taxon>ecological metagenomes</taxon>
    </lineage>
</organism>
<dbReference type="Pfam" id="PF01063">
    <property type="entry name" value="Aminotran_4"/>
    <property type="match status" value="1"/>
</dbReference>
<gene>
    <name evidence="4" type="ORF">MNBD_UNCLBAC01-1460</name>
</gene>